<keyword evidence="13" id="KW-1185">Reference proteome</keyword>
<sequence length="1018" mass="112987">MMRRRWGRHAPSPPRPPEARSQSVLRQASMEYHVWSLDELPDEEKQRRAPEHHTRPRPARADFVGGIDNEALDFSQLEDFINGENDPSNNYFADTLASNEKVVAPRMLVPPPPPPPPVYKPHLEAPFATHPNFSLGPNRHNLPESPPDSGSEPPYSPQEPGGHSPQQNKTMALPDMLIHDSYKLAASLFPPPAAPMPAASPLVQAPLQQQGSPVYTTLQPSQQAKKRKLSDSGNNVQVKQEPVKCSPELSPDSSSNHTGVTATVLDSQDDYSFDMASSDTSYLDGAYQCIRFQPFQQTSWHTLCDHELKELPVPHYRVDADKGFNFSNADDAFVCQKKNHFQITCHVQLQGEAHFVKTAEGLKKISSFHLHFYGVKVESPTQTIKVEQSQSDRSKKPFHPVLVDLHPEQLTKVTVGRLHFSETTSNNMRKKGKPNPDQRYFYLVVGLHAHCAGDCEYPIVAQASERIIVRASNPGQFESDVELGWQKGQTADSVFHAGRVGINTDRPDEALVVHGNLKLTGHLIQPSDLRAKEVVSELDTRQQLRNVQRLRLVQFRYAKDYCAHAGVQGQPEDTGVIAQEVGLLSVLLFFVLLIGRFQQVQRVLPEAVSSAGPVVLPSGRCIEDFLVVNKDRIFMENLGAVKELCKVTDNLESRIGQLEKMRAKRVDSLSSAGSVTHKRRRPADDSLWCSNRLIQVALLMLVFIMAFCLVAMATLYFLEYQKRSESDFLRHSYSHKIAAATRRPATRPTRPSSSSSSTAAWFTVPSKTTTATARTTMDMEVDHGQPLGEPPDCTDGICPVYCCLASNSEHLGDERPYAEVTPGSNKLDNEYAKGTSSAPPVKERHRSINNEVPRRRRETGHDTNGLSFSELGVLGVHLSGRHFNVSLGPSYCDHESSEVDKCLQGIATNTSLVVPISAHLTHGQLALSFTLPPSLQEPVEECESTTEPTACPGLQIENPGPTPSSQHFVLDISRYVSAHYRFRVPLTSLQYDVCKAAASKVGTDFLEVNINVYRMCTD</sequence>
<evidence type="ECO:0000313" key="12">
    <source>
        <dbReference type="EMBL" id="CAB3382067.1"/>
    </source>
</evidence>
<dbReference type="FunFam" id="2.60.40.1390:FF:000004">
    <property type="entry name" value="Myelin regulatory factor"/>
    <property type="match status" value="1"/>
</dbReference>
<dbReference type="InterPro" id="IPR026932">
    <property type="entry name" value="MYRF_ICA"/>
</dbReference>
<dbReference type="PANTHER" id="PTHR13029:SF18">
    <property type="entry name" value="MYELIN REGULATORY FACTOR HOMOLOG 1"/>
    <property type="match status" value="1"/>
</dbReference>
<name>A0A8S1DN94_9INSE</name>
<dbReference type="GO" id="GO:0045893">
    <property type="term" value="P:positive regulation of DNA-templated transcription"/>
    <property type="evidence" value="ECO:0007669"/>
    <property type="project" value="TreeGrafter"/>
</dbReference>
<evidence type="ECO:0000256" key="9">
    <source>
        <dbReference type="SAM" id="Phobius"/>
    </source>
</evidence>
<feature type="compositionally biased region" description="Basic and acidic residues" evidence="8">
    <location>
        <begin position="43"/>
        <end position="53"/>
    </location>
</feature>
<evidence type="ECO:0000259" key="10">
    <source>
        <dbReference type="PROSITE" id="PS51517"/>
    </source>
</evidence>
<dbReference type="GO" id="GO:0006357">
    <property type="term" value="P:regulation of transcription by RNA polymerase II"/>
    <property type="evidence" value="ECO:0007669"/>
    <property type="project" value="UniProtKB-ARBA"/>
</dbReference>
<evidence type="ECO:0000259" key="11">
    <source>
        <dbReference type="PROSITE" id="PS51688"/>
    </source>
</evidence>
<dbReference type="OrthoDB" id="27041at2759"/>
<evidence type="ECO:0000256" key="1">
    <source>
        <dbReference type="ARBA" id="ARBA00004167"/>
    </source>
</evidence>
<evidence type="ECO:0000256" key="4">
    <source>
        <dbReference type="ARBA" id="ARBA00022989"/>
    </source>
</evidence>
<dbReference type="InterPro" id="IPR025719">
    <property type="entry name" value="MYRF_C2"/>
</dbReference>
<feature type="DNA-binding region" description="NDT80" evidence="7">
    <location>
        <begin position="200"/>
        <end position="481"/>
    </location>
</feature>
<dbReference type="InterPro" id="IPR008967">
    <property type="entry name" value="p53-like_TF_DNA-bd_sf"/>
</dbReference>
<dbReference type="Pfam" id="PF13884">
    <property type="entry name" value="Peptidase_S74"/>
    <property type="match status" value="1"/>
</dbReference>
<feature type="region of interest" description="Disordered" evidence="8">
    <location>
        <begin position="113"/>
        <end position="169"/>
    </location>
</feature>
<comment type="similarity">
    <text evidence="2">Belongs to the MRF family.</text>
</comment>
<evidence type="ECO:0000256" key="8">
    <source>
        <dbReference type="SAM" id="MobiDB-lite"/>
    </source>
</evidence>
<dbReference type="GO" id="GO:0003700">
    <property type="term" value="F:DNA-binding transcription factor activity"/>
    <property type="evidence" value="ECO:0007669"/>
    <property type="project" value="UniProtKB-UniRule"/>
</dbReference>
<feature type="region of interest" description="Disordered" evidence="8">
    <location>
        <begin position="218"/>
        <end position="260"/>
    </location>
</feature>
<keyword evidence="5 7" id="KW-0238">DNA-binding</keyword>
<dbReference type="InterPro" id="IPR037141">
    <property type="entry name" value="NDT80_DNA-bd_dom_sf"/>
</dbReference>
<dbReference type="PANTHER" id="PTHR13029">
    <property type="match status" value="1"/>
</dbReference>
<feature type="region of interest" description="Disordered" evidence="8">
    <location>
        <begin position="1"/>
        <end position="24"/>
    </location>
</feature>
<dbReference type="GO" id="GO:0005634">
    <property type="term" value="C:nucleus"/>
    <property type="evidence" value="ECO:0007669"/>
    <property type="project" value="TreeGrafter"/>
</dbReference>
<dbReference type="EMBL" id="CADEPI010000256">
    <property type="protein sequence ID" value="CAB3382067.1"/>
    <property type="molecule type" value="Genomic_DNA"/>
</dbReference>
<feature type="domain" description="Peptidase S74" evidence="11">
    <location>
        <begin position="527"/>
        <end position="655"/>
    </location>
</feature>
<dbReference type="PROSITE" id="PS51517">
    <property type="entry name" value="NDT80"/>
    <property type="match status" value="1"/>
</dbReference>
<keyword evidence="3 9" id="KW-0812">Transmembrane</keyword>
<gene>
    <name evidence="12" type="ORF">CLODIP_2_CD13187</name>
</gene>
<evidence type="ECO:0000256" key="5">
    <source>
        <dbReference type="ARBA" id="ARBA00023125"/>
    </source>
</evidence>
<feature type="domain" description="NDT80" evidence="10">
    <location>
        <begin position="200"/>
        <end position="481"/>
    </location>
</feature>
<dbReference type="InterPro" id="IPR051577">
    <property type="entry name" value="MRF-like"/>
</dbReference>
<comment type="caution">
    <text evidence="12">The sequence shown here is derived from an EMBL/GenBank/DDBJ whole genome shotgun (WGS) entry which is preliminary data.</text>
</comment>
<protein>
    <recommendedName>
        <fullName evidence="14">Myelin gene regulatory factor C-terminal domain-containing protein</fullName>
    </recommendedName>
</protein>
<feature type="region of interest" description="Disordered" evidence="8">
    <location>
        <begin position="814"/>
        <end position="865"/>
    </location>
</feature>
<feature type="compositionally biased region" description="Polar residues" evidence="8">
    <location>
        <begin position="251"/>
        <end position="260"/>
    </location>
</feature>
<feature type="transmembrane region" description="Helical" evidence="9">
    <location>
        <begin position="576"/>
        <end position="595"/>
    </location>
</feature>
<evidence type="ECO:0000313" key="13">
    <source>
        <dbReference type="Proteomes" id="UP000494165"/>
    </source>
</evidence>
<evidence type="ECO:0000256" key="2">
    <source>
        <dbReference type="ARBA" id="ARBA00008221"/>
    </source>
</evidence>
<feature type="region of interest" description="Disordered" evidence="8">
    <location>
        <begin position="36"/>
        <end position="62"/>
    </location>
</feature>
<dbReference type="GO" id="GO:0016540">
    <property type="term" value="P:protein autoprocessing"/>
    <property type="evidence" value="ECO:0007669"/>
    <property type="project" value="InterPro"/>
</dbReference>
<evidence type="ECO:0000256" key="3">
    <source>
        <dbReference type="ARBA" id="ARBA00022692"/>
    </source>
</evidence>
<reference evidence="12 13" key="1">
    <citation type="submission" date="2020-04" db="EMBL/GenBank/DDBJ databases">
        <authorList>
            <person name="Alioto T."/>
            <person name="Alioto T."/>
            <person name="Gomez Garrido J."/>
        </authorList>
    </citation>
    <scope>NUCLEOTIDE SEQUENCE [LARGE SCALE GENOMIC DNA]</scope>
</reference>
<organism evidence="12 13">
    <name type="scientific">Cloeon dipterum</name>
    <dbReference type="NCBI Taxonomy" id="197152"/>
    <lineage>
        <taxon>Eukaryota</taxon>
        <taxon>Metazoa</taxon>
        <taxon>Ecdysozoa</taxon>
        <taxon>Arthropoda</taxon>
        <taxon>Hexapoda</taxon>
        <taxon>Insecta</taxon>
        <taxon>Pterygota</taxon>
        <taxon>Palaeoptera</taxon>
        <taxon>Ephemeroptera</taxon>
        <taxon>Pisciforma</taxon>
        <taxon>Baetidae</taxon>
        <taxon>Cloeon</taxon>
    </lineage>
</organism>
<dbReference type="InterPro" id="IPR024061">
    <property type="entry name" value="NDT80_DNA-bd_dom"/>
</dbReference>
<evidence type="ECO:0000256" key="7">
    <source>
        <dbReference type="PROSITE-ProRule" id="PRU00850"/>
    </source>
</evidence>
<dbReference type="AlphaFoldDB" id="A0A8S1DN94"/>
<keyword evidence="6 9" id="KW-0472">Membrane</keyword>
<dbReference type="SUPFAM" id="SSF49417">
    <property type="entry name" value="p53-like transcription factors"/>
    <property type="match status" value="1"/>
</dbReference>
<dbReference type="GO" id="GO:0005789">
    <property type="term" value="C:endoplasmic reticulum membrane"/>
    <property type="evidence" value="ECO:0007669"/>
    <property type="project" value="TreeGrafter"/>
</dbReference>
<dbReference type="GO" id="GO:0043565">
    <property type="term" value="F:sequence-specific DNA binding"/>
    <property type="evidence" value="ECO:0007669"/>
    <property type="project" value="TreeGrafter"/>
</dbReference>
<proteinExistence type="inferred from homology"/>
<dbReference type="Proteomes" id="UP000494165">
    <property type="component" value="Unassembled WGS sequence"/>
</dbReference>
<dbReference type="Gene3D" id="2.60.40.1390">
    <property type="entry name" value="NDT80 DNA-binding domain"/>
    <property type="match status" value="1"/>
</dbReference>
<evidence type="ECO:0008006" key="14">
    <source>
        <dbReference type="Google" id="ProtNLM"/>
    </source>
</evidence>
<dbReference type="Pfam" id="PF13887">
    <property type="entry name" value="MYRF_ICA"/>
    <property type="match status" value="1"/>
</dbReference>
<feature type="compositionally biased region" description="Low complexity" evidence="8">
    <location>
        <begin position="739"/>
        <end position="760"/>
    </location>
</feature>
<feature type="transmembrane region" description="Helical" evidence="9">
    <location>
        <begin position="696"/>
        <end position="718"/>
    </location>
</feature>
<feature type="region of interest" description="Disordered" evidence="8">
    <location>
        <begin position="739"/>
        <end position="761"/>
    </location>
</feature>
<dbReference type="InterPro" id="IPR030392">
    <property type="entry name" value="S74_ICA"/>
</dbReference>
<evidence type="ECO:0000256" key="6">
    <source>
        <dbReference type="ARBA" id="ARBA00023136"/>
    </source>
</evidence>
<keyword evidence="4 9" id="KW-1133">Transmembrane helix</keyword>
<dbReference type="Pfam" id="PF05224">
    <property type="entry name" value="NDT80_PhoG"/>
    <property type="match status" value="1"/>
</dbReference>
<dbReference type="Pfam" id="PF13888">
    <property type="entry name" value="MRF_C2"/>
    <property type="match status" value="1"/>
</dbReference>
<dbReference type="PROSITE" id="PS51688">
    <property type="entry name" value="ICA"/>
    <property type="match status" value="1"/>
</dbReference>
<comment type="subcellular location">
    <subcellularLocation>
        <location evidence="1">Membrane</location>
        <topology evidence="1">Single-pass membrane protein</topology>
    </subcellularLocation>
</comment>
<accession>A0A8S1DN94</accession>